<feature type="transmembrane region" description="Helical" evidence="2">
    <location>
        <begin position="134"/>
        <end position="157"/>
    </location>
</feature>
<keyword evidence="2" id="KW-0812">Transmembrane</keyword>
<name>A0A388JNI5_CHABU</name>
<feature type="region of interest" description="Disordered" evidence="1">
    <location>
        <begin position="1"/>
        <end position="31"/>
    </location>
</feature>
<feature type="compositionally biased region" description="Basic and acidic residues" evidence="1">
    <location>
        <begin position="1"/>
        <end position="10"/>
    </location>
</feature>
<keyword evidence="2" id="KW-1133">Transmembrane helix</keyword>
<evidence type="ECO:0000313" key="5">
    <source>
        <dbReference type="Proteomes" id="UP000265515"/>
    </source>
</evidence>
<dbReference type="InterPro" id="IPR029058">
    <property type="entry name" value="AB_hydrolase_fold"/>
</dbReference>
<protein>
    <recommendedName>
        <fullName evidence="3">AB hydrolase-1 domain-containing protein</fullName>
    </recommendedName>
</protein>
<dbReference type="Gene3D" id="3.40.50.1820">
    <property type="entry name" value="alpha/beta hydrolase"/>
    <property type="match status" value="2"/>
</dbReference>
<dbReference type="EMBL" id="BFEA01000003">
    <property type="protein sequence ID" value="GBG59338.1"/>
    <property type="molecule type" value="Genomic_DNA"/>
</dbReference>
<dbReference type="SUPFAM" id="SSF53474">
    <property type="entry name" value="alpha/beta-Hydrolases"/>
    <property type="match status" value="1"/>
</dbReference>
<dbReference type="PANTHER" id="PTHR45763">
    <property type="entry name" value="HYDROLASE, ALPHA/BETA FOLD FAMILY PROTEIN, EXPRESSED-RELATED"/>
    <property type="match status" value="1"/>
</dbReference>
<organism evidence="4 5">
    <name type="scientific">Chara braunii</name>
    <name type="common">Braun's stonewort</name>
    <dbReference type="NCBI Taxonomy" id="69332"/>
    <lineage>
        <taxon>Eukaryota</taxon>
        <taxon>Viridiplantae</taxon>
        <taxon>Streptophyta</taxon>
        <taxon>Charophyceae</taxon>
        <taxon>Charales</taxon>
        <taxon>Characeae</taxon>
        <taxon>Chara</taxon>
    </lineage>
</organism>
<keyword evidence="2" id="KW-0472">Membrane</keyword>
<gene>
    <name evidence="4" type="ORF">CBR_g32350</name>
</gene>
<dbReference type="PANTHER" id="PTHR45763:SF8">
    <property type="entry name" value="ALPHA_BETA-HYDROLASES SUPERFAMILY PROTEIN"/>
    <property type="match status" value="1"/>
</dbReference>
<comment type="caution">
    <text evidence="4">The sequence shown here is derived from an EMBL/GenBank/DDBJ whole genome shotgun (WGS) entry which is preliminary data.</text>
</comment>
<feature type="domain" description="AB hydrolase-1" evidence="3">
    <location>
        <begin position="202"/>
        <end position="321"/>
    </location>
</feature>
<proteinExistence type="predicted"/>
<sequence length="586" mass="64491">MADKATKEDGMATMEEDGITETEEEDGTMGMAEIREDGITLMEVIRTMEEGTGVTMGMGEDGTTEEDGITEEAVGSEEDLSATIADKSGTSHERVMARVGGNLCHHSAAVTLRSESEGSSGADHKGRNQTLPTAVVRCGICLLVLIALRAIILQILYPVPPTSTNGSGIAEPLMPALHVTLQDGRRIAYKEWGVPKARALFHFVVVHGLVSSRLAGMPGVKAGLLEEFHIRMISYDRPGFGQSDPQPQRTLRTGAEDMAALADALELGDKFWILSYSGGGPHAWAAARFIPHRIAGLVLCAPMGNPFWPNFSPEELRNIRKTLLLNKRVLLWMSRRVPWAVAPALDWFVMPNFLRLAIDSLRQRVGHLDRIFIDANADNILTDLREAVQQNSVRPIAEELILYSRDWGFSLETLNSSITRVLCVSTPILSKADADMQTADKKMGLPQSSPSSCSSSSLSFCPHSNHVEVPLHQDEVVDKDDHDQDRVGRQCAPHWQVETGEVRVLQDAGRKASEMQESSGHTFPVHVFHGTDDRHVPYDYSAYIKRTLPAVQLHTLEGHGHFSWFCDCDVCQRQMLNNVLGASARC</sequence>
<dbReference type="AlphaFoldDB" id="A0A388JNI5"/>
<dbReference type="InterPro" id="IPR000073">
    <property type="entry name" value="AB_hydrolase_1"/>
</dbReference>
<dbReference type="Pfam" id="PF00561">
    <property type="entry name" value="Abhydrolase_1"/>
    <property type="match status" value="1"/>
</dbReference>
<reference evidence="4 5" key="1">
    <citation type="journal article" date="2018" name="Cell">
        <title>The Chara Genome: Secondary Complexity and Implications for Plant Terrestrialization.</title>
        <authorList>
            <person name="Nishiyama T."/>
            <person name="Sakayama H."/>
            <person name="Vries J.D."/>
            <person name="Buschmann H."/>
            <person name="Saint-Marcoux D."/>
            <person name="Ullrich K.K."/>
            <person name="Haas F.B."/>
            <person name="Vanderstraeten L."/>
            <person name="Becker D."/>
            <person name="Lang D."/>
            <person name="Vosolsobe S."/>
            <person name="Rombauts S."/>
            <person name="Wilhelmsson P.K.I."/>
            <person name="Janitza P."/>
            <person name="Kern R."/>
            <person name="Heyl A."/>
            <person name="Rumpler F."/>
            <person name="Villalobos L.I.A.C."/>
            <person name="Clay J.M."/>
            <person name="Skokan R."/>
            <person name="Toyoda A."/>
            <person name="Suzuki Y."/>
            <person name="Kagoshima H."/>
            <person name="Schijlen E."/>
            <person name="Tajeshwar N."/>
            <person name="Catarino B."/>
            <person name="Hetherington A.J."/>
            <person name="Saltykova A."/>
            <person name="Bonnot C."/>
            <person name="Breuninger H."/>
            <person name="Symeonidi A."/>
            <person name="Radhakrishnan G.V."/>
            <person name="Van Nieuwerburgh F."/>
            <person name="Deforce D."/>
            <person name="Chang C."/>
            <person name="Karol K.G."/>
            <person name="Hedrich R."/>
            <person name="Ulvskov P."/>
            <person name="Glockner G."/>
            <person name="Delwiche C.F."/>
            <person name="Petrasek J."/>
            <person name="Van de Peer Y."/>
            <person name="Friml J."/>
            <person name="Beilby M."/>
            <person name="Dolan L."/>
            <person name="Kohara Y."/>
            <person name="Sugano S."/>
            <person name="Fujiyama A."/>
            <person name="Delaux P.-M."/>
            <person name="Quint M."/>
            <person name="TheiBen G."/>
            <person name="Hagemann M."/>
            <person name="Harholt J."/>
            <person name="Dunand C."/>
            <person name="Zachgo S."/>
            <person name="Langdale J."/>
            <person name="Maumus F."/>
            <person name="Straeten D.V.D."/>
            <person name="Gould S.B."/>
            <person name="Rensing S.A."/>
        </authorList>
    </citation>
    <scope>NUCLEOTIDE SEQUENCE [LARGE SCALE GENOMIC DNA]</scope>
    <source>
        <strain evidence="4 5">S276</strain>
    </source>
</reference>
<evidence type="ECO:0000256" key="2">
    <source>
        <dbReference type="SAM" id="Phobius"/>
    </source>
</evidence>
<dbReference type="Proteomes" id="UP000265515">
    <property type="component" value="Unassembled WGS sequence"/>
</dbReference>
<feature type="compositionally biased region" description="Acidic residues" evidence="1">
    <location>
        <begin position="14"/>
        <end position="27"/>
    </location>
</feature>
<dbReference type="OrthoDB" id="294702at2759"/>
<evidence type="ECO:0000259" key="3">
    <source>
        <dbReference type="Pfam" id="PF00561"/>
    </source>
</evidence>
<keyword evidence="5" id="KW-1185">Reference proteome</keyword>
<evidence type="ECO:0000256" key="1">
    <source>
        <dbReference type="SAM" id="MobiDB-lite"/>
    </source>
</evidence>
<evidence type="ECO:0000313" key="4">
    <source>
        <dbReference type="EMBL" id="GBG59338.1"/>
    </source>
</evidence>
<dbReference type="STRING" id="69332.A0A388JNI5"/>
<dbReference type="Gramene" id="GBG59338">
    <property type="protein sequence ID" value="GBG59338"/>
    <property type="gene ID" value="CBR_g32350"/>
</dbReference>
<accession>A0A388JNI5</accession>